<dbReference type="RefSeq" id="WP_168552208.1">
    <property type="nucleotide sequence ID" value="NZ_JAAWWL010000002.1"/>
</dbReference>
<dbReference type="InterPro" id="IPR001031">
    <property type="entry name" value="Thioesterase"/>
</dbReference>
<dbReference type="InterPro" id="IPR029058">
    <property type="entry name" value="AB_hydrolase_fold"/>
</dbReference>
<dbReference type="Pfam" id="PF00550">
    <property type="entry name" value="PP-binding"/>
    <property type="match status" value="1"/>
</dbReference>
<name>A0ABX1GSF6_9FLAO</name>
<dbReference type="EMBL" id="JAAWWL010000002">
    <property type="protein sequence ID" value="NKI31976.1"/>
    <property type="molecule type" value="Genomic_DNA"/>
</dbReference>
<dbReference type="InterPro" id="IPR036736">
    <property type="entry name" value="ACP-like_sf"/>
</dbReference>
<dbReference type="SUPFAM" id="SSF52777">
    <property type="entry name" value="CoA-dependent acyltransferases"/>
    <property type="match status" value="2"/>
</dbReference>
<evidence type="ECO:0000259" key="1">
    <source>
        <dbReference type="PROSITE" id="PS50075"/>
    </source>
</evidence>
<dbReference type="PANTHER" id="PTHR45527">
    <property type="entry name" value="NONRIBOSOMAL PEPTIDE SYNTHETASE"/>
    <property type="match status" value="1"/>
</dbReference>
<dbReference type="InterPro" id="IPR010071">
    <property type="entry name" value="AA_adenyl_dom"/>
</dbReference>
<dbReference type="InterPro" id="IPR023213">
    <property type="entry name" value="CAT-like_dom_sf"/>
</dbReference>
<feature type="domain" description="Carrier" evidence="1">
    <location>
        <begin position="982"/>
        <end position="1057"/>
    </location>
</feature>
<dbReference type="SUPFAM" id="SSF53474">
    <property type="entry name" value="alpha/beta-Hydrolases"/>
    <property type="match status" value="1"/>
</dbReference>
<dbReference type="Gene3D" id="1.10.1200.10">
    <property type="entry name" value="ACP-like"/>
    <property type="match status" value="1"/>
</dbReference>
<dbReference type="Gene3D" id="3.40.50.1820">
    <property type="entry name" value="alpha/beta hydrolase"/>
    <property type="match status" value="1"/>
</dbReference>
<dbReference type="NCBIfam" id="TIGR01733">
    <property type="entry name" value="AA-adenyl-dom"/>
    <property type="match status" value="1"/>
</dbReference>
<dbReference type="CDD" id="cd19531">
    <property type="entry name" value="LCL_NRPS-like"/>
    <property type="match status" value="1"/>
</dbReference>
<proteinExistence type="predicted"/>
<comment type="caution">
    <text evidence="2">The sequence shown here is derived from an EMBL/GenBank/DDBJ whole genome shotgun (WGS) entry which is preliminary data.</text>
</comment>
<dbReference type="Gene3D" id="3.30.559.30">
    <property type="entry name" value="Nonribosomal peptide synthetase, condensation domain"/>
    <property type="match status" value="1"/>
</dbReference>
<dbReference type="InterPro" id="IPR045851">
    <property type="entry name" value="AMP-bd_C_sf"/>
</dbReference>
<dbReference type="SUPFAM" id="SSF47336">
    <property type="entry name" value="ACP-like"/>
    <property type="match status" value="1"/>
</dbReference>
<dbReference type="InterPro" id="IPR000873">
    <property type="entry name" value="AMP-dep_synth/lig_dom"/>
</dbReference>
<dbReference type="Pfam" id="PF00975">
    <property type="entry name" value="Thioesterase"/>
    <property type="match status" value="1"/>
</dbReference>
<dbReference type="Pfam" id="PF13193">
    <property type="entry name" value="AMP-binding_C"/>
    <property type="match status" value="1"/>
</dbReference>
<dbReference type="Pfam" id="PF00501">
    <property type="entry name" value="AMP-binding"/>
    <property type="match status" value="1"/>
</dbReference>
<evidence type="ECO:0000313" key="2">
    <source>
        <dbReference type="EMBL" id="NKI31976.1"/>
    </source>
</evidence>
<dbReference type="Gene3D" id="3.30.300.30">
    <property type="match status" value="1"/>
</dbReference>
<organism evidence="2 3">
    <name type="scientific">Croceivirga thetidis</name>
    <dbReference type="NCBI Taxonomy" id="2721623"/>
    <lineage>
        <taxon>Bacteria</taxon>
        <taxon>Pseudomonadati</taxon>
        <taxon>Bacteroidota</taxon>
        <taxon>Flavobacteriia</taxon>
        <taxon>Flavobacteriales</taxon>
        <taxon>Flavobacteriaceae</taxon>
        <taxon>Croceivirga</taxon>
    </lineage>
</organism>
<dbReference type="Gene3D" id="3.40.50.980">
    <property type="match status" value="2"/>
</dbReference>
<dbReference type="InterPro" id="IPR001242">
    <property type="entry name" value="Condensation_dom"/>
</dbReference>
<accession>A0ABX1GSF6</accession>
<protein>
    <submittedName>
        <fullName evidence="2">Amino acid adenylation domain-containing protein</fullName>
    </submittedName>
</protein>
<dbReference type="PROSITE" id="PS50075">
    <property type="entry name" value="CARRIER"/>
    <property type="match status" value="1"/>
</dbReference>
<dbReference type="PANTHER" id="PTHR45527:SF1">
    <property type="entry name" value="FATTY ACID SYNTHASE"/>
    <property type="match status" value="1"/>
</dbReference>
<gene>
    <name evidence="2" type="ORF">HCU67_08465</name>
</gene>
<sequence>MKSTEKQNGQTGKDKEVRYMNPKGRQLVRVIPITQEQQEIWTACQLGGEGGNKAYNESISLIFSGRVNQINLQKALRELIQRHESLRSVFSADGRFMCVLKENDFDYEFLDFEKLQASEQIEKTQQYLKHHVNHVFDLMKGPLLKMGLLKLSDNKFQLVITAHHIVCDGWSVGVMLRELGELYSARQEERLPSLEKPESFASFSDEQQKLMARPEYQEIEKYWLNLYKNDIPELDLPIDFSRPAQRTTKGQRMDFVMEESLATSLKQLGTTLGCSFVTTLLAVFELYLYQMTGQDKLVVGLPAAGQSNSGKNELVGHCVNLLPLRSEIDGQLSFSAYLKKRRGELFDAYEHQQLSFGHLLKKLGISRDPSRIPLVPVIFNIELGMDDGVNFSGLDFELKSNPRDFETFELFLNIWGSEKELIFEWSYLTELFRAETIRKMMGSLEQLVRTLVANPEIKIHTLNGKPNLDDYRFLNDTNTEVPSFAVHELLEQRVLEFADKTAIGFNGEELTYAVLNRKANQLANYLVSEGVKPGDFVGLCVSRSNEMLIALLAILKSGAAYLPMDPSYPKDRLALMLDDSGTQFLIGNDSKQHAGFSGTFIDLEKSIKETENLSSALPNVKIELDSPAYLLYTSGSTGRPKGVPVSHRSLVNLLISIGQEPGLDQNDRLLAITTISFDIANVELLLPLIKGATIVIADEETVLDSRILLQKLKDENISILQATPTTWQMLLDAKWQEPLGIKAFCGGEALSKQLALRLLDRCDELWNMYGPTETCIYSIIKRIEREDDVIAIGKPITNTKVYLLDETNNPVQKGTKGEIAIAGQGVATGYWNRPELTSEKFISIKIDNKLTRLYKTGDLGLLTNNEEIQCLGRIDNQVKIRGRRIELGEIEQAILVFEEIKSAVVLAENGILKAYLIPSQKRLVPNDLISSLRQALNKVLPKFMIPQEFHFLESFPTTPSGKIDRKAISVESINPTLKVKTEPLTPTQEMVAKIWSKALFNDDFGIHDDFFEIGGHSLVAIQVMTKLEQETGRKLSLNMLMEYSTIEKLSNFLDHKDEGISQNEGLVALHGHGTKNPIYLVHGVGLNVRKFNSFIEKFDKDQPIFGLQGLGLHGKDESEYSVEEIAAHYIDILIKNNPTGPYALLGHSFGGVIIYEMAIQLSGMGKKITTLAMLDSYVHPSMYYSSPFKKKLANLSYQAGKKLSVILEITKGWSEFKSYLKRKREYVIEQSFIGRKNRTEEEQAEFERIMQLDEMNEQIIDRYQLKPTDFKIDLFKAQDKMFYMHDPMYMGWDRLSKERVSVFNVPGTHLNMFKPPYDKISASLIQEVIDMRVKEV</sequence>
<dbReference type="Pfam" id="PF00668">
    <property type="entry name" value="Condensation"/>
    <property type="match status" value="1"/>
</dbReference>
<evidence type="ECO:0000313" key="3">
    <source>
        <dbReference type="Proteomes" id="UP000718451"/>
    </source>
</evidence>
<dbReference type="Gene3D" id="3.30.559.10">
    <property type="entry name" value="Chloramphenicol acetyltransferase-like domain"/>
    <property type="match status" value="1"/>
</dbReference>
<keyword evidence="3" id="KW-1185">Reference proteome</keyword>
<dbReference type="InterPro" id="IPR009081">
    <property type="entry name" value="PP-bd_ACP"/>
</dbReference>
<dbReference type="InterPro" id="IPR025110">
    <property type="entry name" value="AMP-bd_C"/>
</dbReference>
<dbReference type="Gene3D" id="2.30.38.10">
    <property type="entry name" value="Luciferase, Domain 3"/>
    <property type="match status" value="1"/>
</dbReference>
<dbReference type="PROSITE" id="PS00455">
    <property type="entry name" value="AMP_BINDING"/>
    <property type="match status" value="1"/>
</dbReference>
<dbReference type="SUPFAM" id="SSF56801">
    <property type="entry name" value="Acetyl-CoA synthetase-like"/>
    <property type="match status" value="1"/>
</dbReference>
<dbReference type="InterPro" id="IPR020845">
    <property type="entry name" value="AMP-binding_CS"/>
</dbReference>
<reference evidence="2 3" key="1">
    <citation type="submission" date="2020-04" db="EMBL/GenBank/DDBJ databases">
        <authorList>
            <person name="Yoon J."/>
        </authorList>
    </citation>
    <scope>NUCLEOTIDE SEQUENCE [LARGE SCALE GENOMIC DNA]</scope>
    <source>
        <strain evidence="2 3">DJ-13</strain>
    </source>
</reference>
<dbReference type="Proteomes" id="UP000718451">
    <property type="component" value="Unassembled WGS sequence"/>
</dbReference>